<name>A0AAJ7FGT9_CEPCN</name>
<evidence type="ECO:0000313" key="4">
    <source>
        <dbReference type="RefSeq" id="XP_015591128.1"/>
    </source>
</evidence>
<reference evidence="4" key="1">
    <citation type="submission" date="2025-08" db="UniProtKB">
        <authorList>
            <consortium name="RefSeq"/>
        </authorList>
    </citation>
    <scope>IDENTIFICATION</scope>
</reference>
<gene>
    <name evidence="4" type="primary">LOC107265809</name>
</gene>
<organism evidence="3 4">
    <name type="scientific">Cephus cinctus</name>
    <name type="common">Wheat stem sawfly</name>
    <dbReference type="NCBI Taxonomy" id="211228"/>
    <lineage>
        <taxon>Eukaryota</taxon>
        <taxon>Metazoa</taxon>
        <taxon>Ecdysozoa</taxon>
        <taxon>Arthropoda</taxon>
        <taxon>Hexapoda</taxon>
        <taxon>Insecta</taxon>
        <taxon>Pterygota</taxon>
        <taxon>Neoptera</taxon>
        <taxon>Endopterygota</taxon>
        <taxon>Hymenoptera</taxon>
        <taxon>Cephoidea</taxon>
        <taxon>Cephidae</taxon>
        <taxon>Cephus</taxon>
    </lineage>
</organism>
<keyword evidence="1" id="KW-0812">Transmembrane</keyword>
<protein>
    <submittedName>
        <fullName evidence="4">SAYSvFN domain-containing protein 1 isoform X1</fullName>
    </submittedName>
</protein>
<dbReference type="PANTHER" id="PTHR13527">
    <property type="entry name" value="SAYSVFN DOMAIN-CONTAINING PROTEIN 1"/>
    <property type="match status" value="1"/>
</dbReference>
<accession>A0AAJ7FGT9</accession>
<keyword evidence="1" id="KW-0472">Membrane</keyword>
<feature type="domain" description="SAYSvFN" evidence="2">
    <location>
        <begin position="75"/>
        <end position="144"/>
    </location>
</feature>
<feature type="transmembrane region" description="Helical" evidence="1">
    <location>
        <begin position="72"/>
        <end position="105"/>
    </location>
</feature>
<dbReference type="RefSeq" id="XP_015591128.1">
    <property type="nucleotide sequence ID" value="XM_015735642.2"/>
</dbReference>
<evidence type="ECO:0000313" key="3">
    <source>
        <dbReference type="Proteomes" id="UP000694920"/>
    </source>
</evidence>
<evidence type="ECO:0000256" key="1">
    <source>
        <dbReference type="SAM" id="Phobius"/>
    </source>
</evidence>
<dbReference type="GeneID" id="107265809"/>
<keyword evidence="1" id="KW-1133">Transmembrane helix</keyword>
<dbReference type="Proteomes" id="UP000694920">
    <property type="component" value="Unplaced"/>
</dbReference>
<dbReference type="CTD" id="55776"/>
<dbReference type="PANTHER" id="PTHR13527:SF0">
    <property type="entry name" value="SAYSVFN DOMAIN-CONTAINING PROTEIN 1"/>
    <property type="match status" value="1"/>
</dbReference>
<sequence>MEAKLAAYRSKKRREAMVESAKNSFKGVLTWNDKLILPSDEDVEDVESIQSDDSIDITPPPPQNPIVTQVTYLLYFLLWATLYIIAVQFEFGAVYFILSLLVLIWINTRTGPKRKGEPSAYSVFNKNCEAIDGTLNAEQFEREIRYGASSMH</sequence>
<keyword evidence="3" id="KW-1185">Reference proteome</keyword>
<dbReference type="KEGG" id="ccin:107265809"/>
<evidence type="ECO:0000259" key="2">
    <source>
        <dbReference type="Pfam" id="PF10260"/>
    </source>
</evidence>
<proteinExistence type="predicted"/>
<dbReference type="InterPro" id="IPR019387">
    <property type="entry name" value="SAYSvFN_dom"/>
</dbReference>
<dbReference type="AlphaFoldDB" id="A0AAJ7FGT9"/>
<dbReference type="Pfam" id="PF10260">
    <property type="entry name" value="SAYSvFN"/>
    <property type="match status" value="1"/>
</dbReference>
<dbReference type="InterPro" id="IPR039159">
    <property type="entry name" value="SAYSD1"/>
</dbReference>